<dbReference type="GO" id="GO:0005737">
    <property type="term" value="C:cytoplasm"/>
    <property type="evidence" value="ECO:0007669"/>
    <property type="project" value="UniProtKB-SubCell"/>
</dbReference>
<evidence type="ECO:0000256" key="3">
    <source>
        <dbReference type="ARBA" id="ARBA00022723"/>
    </source>
</evidence>
<dbReference type="PANTHER" id="PTHR46986:SF1">
    <property type="entry name" value="ENDORIBONUCLEASE YBEY, CHLOROPLASTIC"/>
    <property type="match status" value="1"/>
</dbReference>
<dbReference type="NCBIfam" id="TIGR00043">
    <property type="entry name" value="rRNA maturation RNase YbeY"/>
    <property type="match status" value="1"/>
</dbReference>
<evidence type="ECO:0000256" key="7">
    <source>
        <dbReference type="HAMAP-Rule" id="MF_00009"/>
    </source>
</evidence>
<dbReference type="RefSeq" id="WP_179407072.1">
    <property type="nucleotide sequence ID" value="NZ_BMGF01000002.1"/>
</dbReference>
<comment type="cofactor">
    <cofactor evidence="7">
        <name>Zn(2+)</name>
        <dbReference type="ChEBI" id="CHEBI:29105"/>
    </cofactor>
    <text evidence="7">Binds 1 zinc ion.</text>
</comment>
<dbReference type="InterPro" id="IPR023091">
    <property type="entry name" value="MetalPrtase_cat_dom_sf_prd"/>
</dbReference>
<name>A0A7Y9XVB7_9SPHN</name>
<dbReference type="PANTHER" id="PTHR46986">
    <property type="entry name" value="ENDORIBONUCLEASE YBEY, CHLOROPLASTIC"/>
    <property type="match status" value="1"/>
</dbReference>
<keyword evidence="9" id="KW-1185">Reference proteome</keyword>
<evidence type="ECO:0000313" key="8">
    <source>
        <dbReference type="EMBL" id="NYH95202.1"/>
    </source>
</evidence>
<keyword evidence="7" id="KW-0963">Cytoplasm</keyword>
<keyword evidence="2 7" id="KW-0540">Nuclease</keyword>
<dbReference type="GO" id="GO:0006364">
    <property type="term" value="P:rRNA processing"/>
    <property type="evidence" value="ECO:0007669"/>
    <property type="project" value="UniProtKB-UniRule"/>
</dbReference>
<reference evidence="8 9" key="1">
    <citation type="submission" date="2020-07" db="EMBL/GenBank/DDBJ databases">
        <title>Genomic Encyclopedia of Type Strains, Phase IV (KMG-IV): sequencing the most valuable type-strain genomes for metagenomic binning, comparative biology and taxonomic classification.</title>
        <authorList>
            <person name="Goeker M."/>
        </authorList>
    </citation>
    <scope>NUCLEOTIDE SEQUENCE [LARGE SCALE GENOMIC DNA]</scope>
    <source>
        <strain evidence="8 9">DSM 29043</strain>
    </source>
</reference>
<dbReference type="GO" id="GO:0008270">
    <property type="term" value="F:zinc ion binding"/>
    <property type="evidence" value="ECO:0007669"/>
    <property type="project" value="UniProtKB-UniRule"/>
</dbReference>
<dbReference type="Gene3D" id="3.40.390.30">
    <property type="entry name" value="Metalloproteases ('zincins'), catalytic domain"/>
    <property type="match status" value="1"/>
</dbReference>
<dbReference type="GO" id="GO:0004222">
    <property type="term" value="F:metalloendopeptidase activity"/>
    <property type="evidence" value="ECO:0007669"/>
    <property type="project" value="InterPro"/>
</dbReference>
<sequence length="165" mass="17653">MDLDCSVEAGWPGGTDWEALAIRVAEATVRIAPELANPRLSASLLFTSDAEIRGLNRTWREKDKPTNVLSFPMIGRADLLALAPEGPPEMLGDIALASETCAREAAEKGVSLDAHAAHLIVHGLLHLAGHDHELGEEEAGAMEEAEIKALALMGIENPYERPDAT</sequence>
<comment type="similarity">
    <text evidence="1 7">Belongs to the endoribonuclease YbeY family.</text>
</comment>
<feature type="binding site" evidence="7">
    <location>
        <position position="132"/>
    </location>
    <ligand>
        <name>Zn(2+)</name>
        <dbReference type="ChEBI" id="CHEBI:29105"/>
        <note>catalytic</note>
    </ligand>
</feature>
<dbReference type="HAMAP" id="MF_00009">
    <property type="entry name" value="Endoribonucl_YbeY"/>
    <property type="match status" value="1"/>
</dbReference>
<dbReference type="Pfam" id="PF02130">
    <property type="entry name" value="YbeY"/>
    <property type="match status" value="1"/>
</dbReference>
<evidence type="ECO:0000256" key="1">
    <source>
        <dbReference type="ARBA" id="ARBA00010875"/>
    </source>
</evidence>
<evidence type="ECO:0000256" key="5">
    <source>
        <dbReference type="ARBA" id="ARBA00022801"/>
    </source>
</evidence>
<dbReference type="EC" id="3.1.-.-" evidence="7"/>
<evidence type="ECO:0000313" key="9">
    <source>
        <dbReference type="Proteomes" id="UP000522081"/>
    </source>
</evidence>
<dbReference type="InterPro" id="IPR020549">
    <property type="entry name" value="YbeY_CS"/>
</dbReference>
<dbReference type="GO" id="GO:0004521">
    <property type="term" value="F:RNA endonuclease activity"/>
    <property type="evidence" value="ECO:0007669"/>
    <property type="project" value="UniProtKB-UniRule"/>
</dbReference>
<dbReference type="EMBL" id="JACBZF010000002">
    <property type="protein sequence ID" value="NYH95202.1"/>
    <property type="molecule type" value="Genomic_DNA"/>
</dbReference>
<comment type="function">
    <text evidence="7">Single strand-specific metallo-endoribonuclease involved in late-stage 70S ribosome quality control and in maturation of the 3' terminus of the 16S rRNA.</text>
</comment>
<keyword evidence="3 7" id="KW-0479">Metal-binding</keyword>
<dbReference type="Proteomes" id="UP000522081">
    <property type="component" value="Unassembled WGS sequence"/>
</dbReference>
<keyword evidence="7" id="KW-0698">rRNA processing</keyword>
<evidence type="ECO:0000256" key="2">
    <source>
        <dbReference type="ARBA" id="ARBA00022722"/>
    </source>
</evidence>
<evidence type="ECO:0000256" key="4">
    <source>
        <dbReference type="ARBA" id="ARBA00022759"/>
    </source>
</evidence>
<evidence type="ECO:0000256" key="6">
    <source>
        <dbReference type="ARBA" id="ARBA00022833"/>
    </source>
</evidence>
<comment type="subcellular location">
    <subcellularLocation>
        <location evidence="7">Cytoplasm</location>
    </subcellularLocation>
</comment>
<dbReference type="AlphaFoldDB" id="A0A7Y9XVB7"/>
<organism evidence="8 9">
    <name type="scientific">Novosphingobium marinum</name>
    <dbReference type="NCBI Taxonomy" id="1514948"/>
    <lineage>
        <taxon>Bacteria</taxon>
        <taxon>Pseudomonadati</taxon>
        <taxon>Pseudomonadota</taxon>
        <taxon>Alphaproteobacteria</taxon>
        <taxon>Sphingomonadales</taxon>
        <taxon>Sphingomonadaceae</taxon>
        <taxon>Novosphingobium</taxon>
    </lineage>
</organism>
<keyword evidence="5 7" id="KW-0378">Hydrolase</keyword>
<keyword evidence="4 7" id="KW-0255">Endonuclease</keyword>
<feature type="binding site" evidence="7">
    <location>
        <position position="122"/>
    </location>
    <ligand>
        <name>Zn(2+)</name>
        <dbReference type="ChEBI" id="CHEBI:29105"/>
        <note>catalytic</note>
    </ligand>
</feature>
<gene>
    <name evidence="7" type="primary">ybeY</name>
    <name evidence="8" type="ORF">FHS75_001521</name>
</gene>
<dbReference type="PROSITE" id="PS01306">
    <property type="entry name" value="UPF0054"/>
    <property type="match status" value="1"/>
</dbReference>
<protein>
    <recommendedName>
        <fullName evidence="7">Endoribonuclease YbeY</fullName>
        <ecNumber evidence="7">3.1.-.-</ecNumber>
    </recommendedName>
</protein>
<feature type="binding site" evidence="7">
    <location>
        <position position="126"/>
    </location>
    <ligand>
        <name>Zn(2+)</name>
        <dbReference type="ChEBI" id="CHEBI:29105"/>
        <note>catalytic</note>
    </ligand>
</feature>
<dbReference type="SUPFAM" id="SSF55486">
    <property type="entry name" value="Metalloproteases ('zincins'), catalytic domain"/>
    <property type="match status" value="1"/>
</dbReference>
<accession>A0A7Y9XVB7</accession>
<dbReference type="InterPro" id="IPR002036">
    <property type="entry name" value="YbeY"/>
</dbReference>
<keyword evidence="6 7" id="KW-0862">Zinc</keyword>
<comment type="caution">
    <text evidence="8">The sequence shown here is derived from an EMBL/GenBank/DDBJ whole genome shotgun (WGS) entry which is preliminary data.</text>
</comment>
<keyword evidence="7" id="KW-0690">Ribosome biogenesis</keyword>
<proteinExistence type="inferred from homology"/>